<dbReference type="RefSeq" id="WP_075864665.1">
    <property type="nucleotide sequence ID" value="NZ_BDJL01000007.1"/>
</dbReference>
<dbReference type="SUPFAM" id="SSF81301">
    <property type="entry name" value="Nucleotidyltransferase"/>
    <property type="match status" value="1"/>
</dbReference>
<name>A0A1L8CZU6_9THEO</name>
<comment type="caution">
    <text evidence="2">The sequence shown here is derived from an EMBL/GenBank/DDBJ whole genome shotgun (WGS) entry which is preliminary data.</text>
</comment>
<feature type="domain" description="DUF6036" evidence="1">
    <location>
        <begin position="9"/>
        <end position="142"/>
    </location>
</feature>
<organism evidence="2 3">
    <name type="scientific">Carboxydothermus islandicus</name>
    <dbReference type="NCBI Taxonomy" id="661089"/>
    <lineage>
        <taxon>Bacteria</taxon>
        <taxon>Bacillati</taxon>
        <taxon>Bacillota</taxon>
        <taxon>Clostridia</taxon>
        <taxon>Thermoanaerobacterales</taxon>
        <taxon>Thermoanaerobacteraceae</taxon>
        <taxon>Carboxydothermus</taxon>
    </lineage>
</organism>
<proteinExistence type="predicted"/>
<dbReference type="InterPro" id="IPR045792">
    <property type="entry name" value="DUF6036"/>
</dbReference>
<dbReference type="Gene3D" id="3.30.460.40">
    <property type="match status" value="1"/>
</dbReference>
<accession>A0A1L8CZU6</accession>
<sequence length="183" mass="21197">MIQSLKKITNIFEKEKIRYCLIGGLAVSFYAEPRSTFDIDILALWPEPREIFFDILERNSIKFNYTKSSLADPVGDIIKAVIDNVSIDVIMARFPHEIDFVNNAIEVTIEEKEKFKIISLYDLIAQKLLAGGPKDLFDVAMLLKYNQKNITLDSLKLHLQKYKINLEPFLKFISIYEKDKGLF</sequence>
<dbReference type="Proteomes" id="UP000187338">
    <property type="component" value="Unassembled WGS sequence"/>
</dbReference>
<keyword evidence="3" id="KW-1185">Reference proteome</keyword>
<dbReference type="OrthoDB" id="5519456at2"/>
<protein>
    <recommendedName>
        <fullName evidence="1">DUF6036 domain-containing protein</fullName>
    </recommendedName>
</protein>
<dbReference type="Pfam" id="PF19502">
    <property type="entry name" value="DUF6036"/>
    <property type="match status" value="1"/>
</dbReference>
<dbReference type="EMBL" id="BDJL01000007">
    <property type="protein sequence ID" value="GAV24466.1"/>
    <property type="molecule type" value="Genomic_DNA"/>
</dbReference>
<evidence type="ECO:0000259" key="1">
    <source>
        <dbReference type="Pfam" id="PF19502"/>
    </source>
</evidence>
<gene>
    <name evidence="2" type="ORF">ciss_03990</name>
</gene>
<dbReference type="AlphaFoldDB" id="A0A1L8CZU6"/>
<evidence type="ECO:0000313" key="2">
    <source>
        <dbReference type="EMBL" id="GAV24466.1"/>
    </source>
</evidence>
<dbReference type="InterPro" id="IPR043519">
    <property type="entry name" value="NT_sf"/>
</dbReference>
<reference evidence="3" key="1">
    <citation type="submission" date="2016-12" db="EMBL/GenBank/DDBJ databases">
        <title>Draft Genome Sequences od Carboxydothermus pertinax and islandicus, Hydrogenogenic Carboxydotrophic Bacteria.</title>
        <authorList>
            <person name="Fukuyama Y."/>
            <person name="Ohmae K."/>
            <person name="Yoneda Y."/>
            <person name="Yoshida T."/>
            <person name="Sako Y."/>
        </authorList>
    </citation>
    <scope>NUCLEOTIDE SEQUENCE [LARGE SCALE GENOMIC DNA]</scope>
    <source>
        <strain evidence="3">SET</strain>
    </source>
</reference>
<evidence type="ECO:0000313" key="3">
    <source>
        <dbReference type="Proteomes" id="UP000187338"/>
    </source>
</evidence>
<dbReference type="STRING" id="661089.ciss_03990"/>